<feature type="compositionally biased region" description="Acidic residues" evidence="3">
    <location>
        <begin position="37"/>
        <end position="47"/>
    </location>
</feature>
<dbReference type="GO" id="GO:0006357">
    <property type="term" value="P:regulation of transcription by RNA polymerase II"/>
    <property type="evidence" value="ECO:0000318"/>
    <property type="project" value="GO_Central"/>
</dbReference>
<evidence type="ECO:0000313" key="5">
    <source>
        <dbReference type="EMBL" id="EDV23080.1"/>
    </source>
</evidence>
<dbReference type="Gene3D" id="1.10.287.1060">
    <property type="entry name" value="ESAT-6-like"/>
    <property type="match status" value="1"/>
</dbReference>
<sequence length="920" mass="100893">MVNNDDDDDANLEAEMAAIAGISPSKDKKKSKSKEDELNDFIDEDDDMAHTETAVKASDEAKSLTTDDTLAALQDRKAMYEAALTFATQSNDSSRMRRITRGLKDLDSMIKSASSGKLINLDEMPGPVSVGVSPARPRSDDKPSETVKAEADNKIQILTERLSQYKKAALAAKKDNNIELAKQFLIISKKIESMLESVKAGNDIDISALDPPTYHAKPPSAAPPEVSPSSDLPASDETLDDSAAPVSTLDALTMRIQRFSTIIEAAKEAGNGSKVRRHTRLLKEVQNAMKCFKQGLSYDWEAVPTLPGLPPVPPPDSGESNKSSVTASPKKSGGNPAAPVDTMDALLMRLEKFEKAVETAQENGNEAKARRSGRIVTQIQQAIAHLKAGKPYDWESIPELPGFAPIPLPNTSQQPVKASIEASASKVTPKSSPTKMPTRNQQQLKFLLDRQHQFKAAALAAKKKGNIDTAKDYLRKAKGFDQMIEAAESGLPCDLSNLPPPPNLESDSNQTADKNQTVDGPISASDGDANALYERLDAAIIKQMEVCLQNTQYYAKLGDLENSKRYEKLGAECRISLDYLRNSKSHKDPVPRFHYEIKKFTVIKSFSEISSSEAYIKVSRCINLPLPSGYTANDFHCYVAYEFPFPSDAPQSGRTSTVKHTVNPEFSDEIKVKIDRKQRSLARIFKRQSLKLELLYERGFLQRDKLLAQANIKLAGLESKCEVHQCVDLMDGRRPCGGKIEVSIRIREPVSEKEISEIQERWLVLDTSSGVPHIENLAGAALAPSIRNKTAKASNTTSAKSSSTTPNYSSLAVLKSECQRIEKQMISIKSKGTSPPKNLSTALKHYKDLAGDLEKKLKSGGVSAWKDYTQNLEKKIQEEHALAVQLNTQGNKAGAVQALQRKKLMQSEIVSARPMKATPC</sequence>
<name>B3S2D7_TRIAD</name>
<organism evidence="5 6">
    <name type="scientific">Trichoplax adhaerens</name>
    <name type="common">Trichoplax reptans</name>
    <dbReference type="NCBI Taxonomy" id="10228"/>
    <lineage>
        <taxon>Eukaryota</taxon>
        <taxon>Metazoa</taxon>
        <taxon>Placozoa</taxon>
        <taxon>Uniplacotomia</taxon>
        <taxon>Trichoplacea</taxon>
        <taxon>Trichoplacidae</taxon>
        <taxon>Trichoplax</taxon>
    </lineage>
</organism>
<feature type="compositionally biased region" description="Polar residues" evidence="3">
    <location>
        <begin position="318"/>
        <end position="329"/>
    </location>
</feature>
<dbReference type="FunCoup" id="B3S2D7">
    <property type="interactions" value="2061"/>
</dbReference>
<feature type="compositionally biased region" description="Basic and acidic residues" evidence="3">
    <location>
        <begin position="137"/>
        <end position="149"/>
    </location>
</feature>
<dbReference type="SMART" id="SM00685">
    <property type="entry name" value="DM14"/>
    <property type="match status" value="5"/>
</dbReference>
<dbReference type="RefSeq" id="XP_002113990.1">
    <property type="nucleotide sequence ID" value="XM_002113954.1"/>
</dbReference>
<comment type="similarity">
    <text evidence="1">Belongs to the CC2D1 family.</text>
</comment>
<feature type="region of interest" description="Disordered" evidence="3">
    <location>
        <begin position="307"/>
        <end position="340"/>
    </location>
</feature>
<dbReference type="FunFam" id="2.60.40.150:FF:000392">
    <property type="entry name" value="Coiled-coil and C2 domain-containing protein 1A"/>
    <property type="match status" value="1"/>
</dbReference>
<reference evidence="5 6" key="1">
    <citation type="journal article" date="2008" name="Nature">
        <title>The Trichoplax genome and the nature of placozoans.</title>
        <authorList>
            <person name="Srivastava M."/>
            <person name="Begovic E."/>
            <person name="Chapman J."/>
            <person name="Putnam N.H."/>
            <person name="Hellsten U."/>
            <person name="Kawashima T."/>
            <person name="Kuo A."/>
            <person name="Mitros T."/>
            <person name="Salamov A."/>
            <person name="Carpenter M.L."/>
            <person name="Signorovitch A.Y."/>
            <person name="Moreno M.A."/>
            <person name="Kamm K."/>
            <person name="Grimwood J."/>
            <person name="Schmutz J."/>
            <person name="Shapiro H."/>
            <person name="Grigoriev I.V."/>
            <person name="Buss L.W."/>
            <person name="Schierwater B."/>
            <person name="Dellaporta S.L."/>
            <person name="Rokhsar D.S."/>
        </authorList>
    </citation>
    <scope>NUCLEOTIDE SEQUENCE [LARGE SCALE GENOMIC DNA]</scope>
    <source>
        <strain evidence="5 6">Grell-BS-1999</strain>
    </source>
</reference>
<dbReference type="PhylomeDB" id="B3S2D7"/>
<accession>B3S2D7</accession>
<evidence type="ECO:0000256" key="2">
    <source>
        <dbReference type="SAM" id="Coils"/>
    </source>
</evidence>
<evidence type="ECO:0000313" key="6">
    <source>
        <dbReference type="Proteomes" id="UP000009022"/>
    </source>
</evidence>
<dbReference type="PANTHER" id="PTHR13076:SF9">
    <property type="entry name" value="COILED-COIL AND C2 DOMAIN-CONTAINING PROTEIN 1-LIKE"/>
    <property type="match status" value="1"/>
</dbReference>
<gene>
    <name evidence="5" type="ORF">TRIADDRAFT_57985</name>
</gene>
<dbReference type="OrthoDB" id="19996at2759"/>
<dbReference type="PROSITE" id="PS50004">
    <property type="entry name" value="C2"/>
    <property type="match status" value="1"/>
</dbReference>
<evidence type="ECO:0000259" key="4">
    <source>
        <dbReference type="PROSITE" id="PS50004"/>
    </source>
</evidence>
<dbReference type="Pfam" id="PF21528">
    <property type="entry name" value="CC2D1A-B_DM14"/>
    <property type="match status" value="5"/>
</dbReference>
<dbReference type="KEGG" id="tad:TRIADDRAFT_57985"/>
<feature type="region of interest" description="Disordered" evidence="3">
    <location>
        <begin position="121"/>
        <end position="149"/>
    </location>
</feature>
<feature type="compositionally biased region" description="Pro residues" evidence="3">
    <location>
        <begin position="307"/>
        <end position="316"/>
    </location>
</feature>
<dbReference type="Pfam" id="PF00168">
    <property type="entry name" value="C2"/>
    <property type="match status" value="1"/>
</dbReference>
<dbReference type="Proteomes" id="UP000009022">
    <property type="component" value="Unassembled WGS sequence"/>
</dbReference>
<feature type="compositionally biased region" description="Acidic residues" evidence="3">
    <location>
        <begin position="1"/>
        <end position="12"/>
    </location>
</feature>
<dbReference type="GO" id="GO:0005634">
    <property type="term" value="C:nucleus"/>
    <property type="evidence" value="ECO:0000318"/>
    <property type="project" value="GO_Central"/>
</dbReference>
<keyword evidence="6" id="KW-1185">Reference proteome</keyword>
<protein>
    <recommendedName>
        <fullName evidence="4">C2 domain-containing protein</fullName>
    </recommendedName>
</protein>
<dbReference type="InterPro" id="IPR039725">
    <property type="entry name" value="CC2D1A/B"/>
</dbReference>
<feature type="region of interest" description="Disordered" evidence="3">
    <location>
        <begin position="1"/>
        <end position="62"/>
    </location>
</feature>
<feature type="domain" description="C2" evidence="4">
    <location>
        <begin position="594"/>
        <end position="727"/>
    </location>
</feature>
<dbReference type="GeneID" id="6755203"/>
<dbReference type="PANTHER" id="PTHR13076">
    <property type="entry name" value="COILED-COIL AND C2 DOMAIN-CONTAINING PROTEIN 1-LIKE"/>
    <property type="match status" value="1"/>
</dbReference>
<dbReference type="SUPFAM" id="SSF49562">
    <property type="entry name" value="C2 domain (Calcium/lipid-binding domain, CaLB)"/>
    <property type="match status" value="1"/>
</dbReference>
<dbReference type="EMBL" id="DS985247">
    <property type="protein sequence ID" value="EDV23080.1"/>
    <property type="molecule type" value="Genomic_DNA"/>
</dbReference>
<dbReference type="GO" id="GO:0001227">
    <property type="term" value="F:DNA-binding transcription repressor activity, RNA polymerase II-specific"/>
    <property type="evidence" value="ECO:0007669"/>
    <property type="project" value="InterPro"/>
</dbReference>
<dbReference type="Gene3D" id="2.60.40.150">
    <property type="entry name" value="C2 domain"/>
    <property type="match status" value="1"/>
</dbReference>
<dbReference type="GO" id="GO:0000978">
    <property type="term" value="F:RNA polymerase II cis-regulatory region sequence-specific DNA binding"/>
    <property type="evidence" value="ECO:0000318"/>
    <property type="project" value="GO_Central"/>
</dbReference>
<keyword evidence="2" id="KW-0175">Coiled coil</keyword>
<dbReference type="InParanoid" id="B3S2D7"/>
<dbReference type="InterPro" id="IPR006608">
    <property type="entry name" value="CC2D1A/B_DM14"/>
</dbReference>
<feature type="region of interest" description="Disordered" evidence="3">
    <location>
        <begin position="209"/>
        <end position="246"/>
    </location>
</feature>
<dbReference type="AlphaFoldDB" id="B3S2D7"/>
<dbReference type="GO" id="GO:0000981">
    <property type="term" value="F:DNA-binding transcription factor activity, RNA polymerase II-specific"/>
    <property type="evidence" value="ECO:0000318"/>
    <property type="project" value="GO_Central"/>
</dbReference>
<dbReference type="InterPro" id="IPR000008">
    <property type="entry name" value="C2_dom"/>
</dbReference>
<dbReference type="STRING" id="10228.B3S2D7"/>
<dbReference type="eggNOG" id="KOG3837">
    <property type="taxonomic scope" value="Eukaryota"/>
</dbReference>
<dbReference type="OMA" id="IMCRNTR"/>
<dbReference type="HOGENOM" id="CLU_008808_1_0_1"/>
<dbReference type="SMART" id="SM00239">
    <property type="entry name" value="C2"/>
    <property type="match status" value="1"/>
</dbReference>
<proteinExistence type="inferred from homology"/>
<feature type="coiled-coil region" evidence="2">
    <location>
        <begin position="343"/>
        <end position="370"/>
    </location>
</feature>
<dbReference type="InterPro" id="IPR035892">
    <property type="entry name" value="C2_domain_sf"/>
</dbReference>
<evidence type="ECO:0000256" key="1">
    <source>
        <dbReference type="ARBA" id="ARBA00010672"/>
    </source>
</evidence>
<dbReference type="CTD" id="6755203"/>
<feature type="region of interest" description="Disordered" evidence="3">
    <location>
        <begin position="491"/>
        <end position="526"/>
    </location>
</feature>
<evidence type="ECO:0000256" key="3">
    <source>
        <dbReference type="SAM" id="MobiDB-lite"/>
    </source>
</evidence>